<protein>
    <recommendedName>
        <fullName evidence="4">dCTP deaminase, dUMP-forming</fullName>
        <ecNumber evidence="4">3.5.4.30</ecNumber>
    </recommendedName>
    <alternativeName>
        <fullName evidence="4">Bifunctional dCTP deaminase:dUTPase</fullName>
    </alternativeName>
    <alternativeName>
        <fullName evidence="4">DCD-DUT</fullName>
    </alternativeName>
</protein>
<evidence type="ECO:0000256" key="1">
    <source>
        <dbReference type="ARBA" id="ARBA00022741"/>
    </source>
</evidence>
<comment type="similarity">
    <text evidence="4">Belongs to the dCTP deaminase family.</text>
</comment>
<dbReference type="Gene3D" id="2.70.40.10">
    <property type="match status" value="1"/>
</dbReference>
<evidence type="ECO:0000256" key="3">
    <source>
        <dbReference type="ARBA" id="ARBA00023080"/>
    </source>
</evidence>
<dbReference type="OrthoDB" id="9780202at2"/>
<accession>A0A3M0BSJ0</accession>
<dbReference type="FunFam" id="2.70.40.10:FF:000005">
    <property type="entry name" value="dCTP deaminase, dUMP-forming"/>
    <property type="match status" value="1"/>
</dbReference>
<comment type="subunit">
    <text evidence="4">Homotrimer.</text>
</comment>
<feature type="binding site" evidence="4">
    <location>
        <position position="168"/>
    </location>
    <ligand>
        <name>dCTP</name>
        <dbReference type="ChEBI" id="CHEBI:61481"/>
    </ligand>
</feature>
<dbReference type="Proteomes" id="UP000280842">
    <property type="component" value="Unassembled WGS sequence"/>
</dbReference>
<organism evidence="5 6">
    <name type="scientific">Hydrogenothermus marinus</name>
    <dbReference type="NCBI Taxonomy" id="133270"/>
    <lineage>
        <taxon>Bacteria</taxon>
        <taxon>Pseudomonadati</taxon>
        <taxon>Aquificota</taxon>
        <taxon>Aquificia</taxon>
        <taxon>Aquificales</taxon>
        <taxon>Hydrogenothermaceae</taxon>
        <taxon>Hydrogenothermus</taxon>
    </lineage>
</organism>
<gene>
    <name evidence="4" type="primary">dcd</name>
    <name evidence="5" type="ORF">CLV39_0437</name>
</gene>
<feature type="site" description="Important for bifunctional activity" evidence="4">
    <location>
        <begin position="115"/>
        <end position="116"/>
    </location>
</feature>
<dbReference type="GO" id="GO:0006226">
    <property type="term" value="P:dUMP biosynthetic process"/>
    <property type="evidence" value="ECO:0007669"/>
    <property type="project" value="UniProtKB-UniRule"/>
</dbReference>
<dbReference type="GO" id="GO:0000166">
    <property type="term" value="F:nucleotide binding"/>
    <property type="evidence" value="ECO:0007669"/>
    <property type="project" value="UniProtKB-KW"/>
</dbReference>
<dbReference type="EC" id="3.5.4.30" evidence="4"/>
<feature type="active site" description="Proton donor/acceptor" evidence="4">
    <location>
        <position position="128"/>
    </location>
</feature>
<dbReference type="EMBL" id="REFO01000010">
    <property type="protein sequence ID" value="RMA97808.1"/>
    <property type="molecule type" value="Genomic_DNA"/>
</dbReference>
<dbReference type="PANTHER" id="PTHR42680">
    <property type="entry name" value="DCTP DEAMINASE"/>
    <property type="match status" value="1"/>
</dbReference>
<dbReference type="PANTHER" id="PTHR42680:SF3">
    <property type="entry name" value="DCTP DEAMINASE"/>
    <property type="match status" value="1"/>
</dbReference>
<dbReference type="InterPro" id="IPR036157">
    <property type="entry name" value="dUTPase-like_sf"/>
</dbReference>
<evidence type="ECO:0000313" key="6">
    <source>
        <dbReference type="Proteomes" id="UP000280842"/>
    </source>
</evidence>
<dbReference type="RefSeq" id="WP_121922572.1">
    <property type="nucleotide sequence ID" value="NZ_REFO01000010.1"/>
</dbReference>
<dbReference type="NCBIfam" id="TIGR02274">
    <property type="entry name" value="dCTP_deam"/>
    <property type="match status" value="1"/>
</dbReference>
<dbReference type="HAMAP" id="MF_00146">
    <property type="entry name" value="dCTP_deaminase"/>
    <property type="match status" value="1"/>
</dbReference>
<dbReference type="AlphaFoldDB" id="A0A3M0BSJ0"/>
<proteinExistence type="inferred from homology"/>
<feature type="binding site" evidence="4">
    <location>
        <position position="147"/>
    </location>
    <ligand>
        <name>dCTP</name>
        <dbReference type="ChEBI" id="CHEBI:61481"/>
    </ligand>
</feature>
<keyword evidence="6" id="KW-1185">Reference proteome</keyword>
<feature type="binding site" evidence="4">
    <location>
        <position position="161"/>
    </location>
    <ligand>
        <name>dCTP</name>
        <dbReference type="ChEBI" id="CHEBI:61481"/>
    </ligand>
</feature>
<dbReference type="InterPro" id="IPR011962">
    <property type="entry name" value="dCTP_deaminase"/>
</dbReference>
<keyword evidence="2 4" id="KW-0378">Hydrolase</keyword>
<dbReference type="GO" id="GO:0008829">
    <property type="term" value="F:dCTP deaminase activity"/>
    <property type="evidence" value="ECO:0007669"/>
    <property type="project" value="InterPro"/>
</dbReference>
<comment type="catalytic activity">
    <reaction evidence="4">
        <text>dCTP + 2 H2O = dUMP + NH4(+) + diphosphate</text>
        <dbReference type="Rhea" id="RHEA:19205"/>
        <dbReference type="ChEBI" id="CHEBI:15377"/>
        <dbReference type="ChEBI" id="CHEBI:28938"/>
        <dbReference type="ChEBI" id="CHEBI:33019"/>
        <dbReference type="ChEBI" id="CHEBI:61481"/>
        <dbReference type="ChEBI" id="CHEBI:246422"/>
        <dbReference type="EC" id="3.5.4.30"/>
    </reaction>
</comment>
<dbReference type="UniPathway" id="UPA00610">
    <property type="reaction ID" value="UER00667"/>
</dbReference>
<dbReference type="SUPFAM" id="SSF51283">
    <property type="entry name" value="dUTPase-like"/>
    <property type="match status" value="1"/>
</dbReference>
<evidence type="ECO:0000256" key="2">
    <source>
        <dbReference type="ARBA" id="ARBA00022801"/>
    </source>
</evidence>
<feature type="binding site" evidence="4">
    <location>
        <begin position="101"/>
        <end position="106"/>
    </location>
    <ligand>
        <name>dCTP</name>
        <dbReference type="ChEBI" id="CHEBI:61481"/>
    </ligand>
</feature>
<dbReference type="GO" id="GO:0015949">
    <property type="term" value="P:nucleobase-containing small molecule interconversion"/>
    <property type="evidence" value="ECO:0007669"/>
    <property type="project" value="TreeGrafter"/>
</dbReference>
<dbReference type="InterPro" id="IPR033704">
    <property type="entry name" value="dUTPase_trimeric"/>
</dbReference>
<comment type="caution">
    <text evidence="5">The sequence shown here is derived from an EMBL/GenBank/DDBJ whole genome shotgun (WGS) entry which is preliminary data.</text>
</comment>
<sequence length="182" mass="20942">MILNDKTIKEYLNTGRLLIEPIEDYQIQPSSVDLRLGYEFLIYSDSIKILDVKDKTYTDKMENIKVSKEKGFIIQPKQFVLATTLEYVKLSDDITAFVEGRSSLGRLGLFIENAGWVDAGFEGNITLEFYNANSRPIRIYPEMRICQLVFAQMKQPAEKPYQGKYQGQKGTTVSRIFMDKDV</sequence>
<comment type="pathway">
    <text evidence="4">Pyrimidine metabolism; dUMP biosynthesis; dUMP from dCTP: step 1/1.</text>
</comment>
<feature type="binding site" evidence="4">
    <location>
        <position position="164"/>
    </location>
    <ligand>
        <name>dCTP</name>
        <dbReference type="ChEBI" id="CHEBI:61481"/>
    </ligand>
</feature>
<dbReference type="GO" id="GO:0033973">
    <property type="term" value="F:dCTP deaminase (dUMP-forming) activity"/>
    <property type="evidence" value="ECO:0007669"/>
    <property type="project" value="UniProtKB-UniRule"/>
</dbReference>
<dbReference type="Pfam" id="PF22769">
    <property type="entry name" value="DCD"/>
    <property type="match status" value="1"/>
</dbReference>
<feature type="binding site" evidence="4">
    <location>
        <begin position="126"/>
        <end position="128"/>
    </location>
    <ligand>
        <name>dCTP</name>
        <dbReference type="ChEBI" id="CHEBI:61481"/>
    </ligand>
</feature>
<evidence type="ECO:0000256" key="4">
    <source>
        <dbReference type="HAMAP-Rule" id="MF_00146"/>
    </source>
</evidence>
<keyword evidence="1 4" id="KW-0547">Nucleotide-binding</keyword>
<evidence type="ECO:0000313" key="5">
    <source>
        <dbReference type="EMBL" id="RMA97808.1"/>
    </source>
</evidence>
<feature type="binding site" evidence="4">
    <location>
        <position position="118"/>
    </location>
    <ligand>
        <name>dCTP</name>
        <dbReference type="ChEBI" id="CHEBI:61481"/>
    </ligand>
</feature>
<dbReference type="CDD" id="cd07557">
    <property type="entry name" value="trimeric_dUTPase"/>
    <property type="match status" value="1"/>
</dbReference>
<dbReference type="GO" id="GO:0006229">
    <property type="term" value="P:dUTP biosynthetic process"/>
    <property type="evidence" value="ECO:0007669"/>
    <property type="project" value="InterPro"/>
</dbReference>
<reference evidence="5 6" key="1">
    <citation type="submission" date="2018-10" db="EMBL/GenBank/DDBJ databases">
        <title>Genomic Encyclopedia of Archaeal and Bacterial Type Strains, Phase II (KMG-II): from individual species to whole genera.</title>
        <authorList>
            <person name="Goeker M."/>
        </authorList>
    </citation>
    <scope>NUCLEOTIDE SEQUENCE [LARGE SCALE GENOMIC DNA]</scope>
    <source>
        <strain evidence="5 6">VM1</strain>
    </source>
</reference>
<keyword evidence="3 4" id="KW-0546">Nucleotide metabolism</keyword>
<comment type="function">
    <text evidence="4">Bifunctional enzyme that catalyzes both the deamination of dCTP to dUTP and the hydrolysis of dUTP to dUMP without releasing the toxic dUTP intermediate.</text>
</comment>
<name>A0A3M0BSJ0_9AQUI</name>